<accession>A0ABW4P1D0</accession>
<reference evidence="3" key="1">
    <citation type="journal article" date="2019" name="Int. J. Syst. Evol. Microbiol.">
        <title>The Global Catalogue of Microorganisms (GCM) 10K type strain sequencing project: providing services to taxonomists for standard genome sequencing and annotation.</title>
        <authorList>
            <consortium name="The Broad Institute Genomics Platform"/>
            <consortium name="The Broad Institute Genome Sequencing Center for Infectious Disease"/>
            <person name="Wu L."/>
            <person name="Ma J."/>
        </authorList>
    </citation>
    <scope>NUCLEOTIDE SEQUENCE [LARGE SCALE GENOMIC DNA]</scope>
    <source>
        <strain evidence="3">DT72</strain>
    </source>
</reference>
<comment type="caution">
    <text evidence="2">The sequence shown here is derived from an EMBL/GenBank/DDBJ whole genome shotgun (WGS) entry which is preliminary data.</text>
</comment>
<keyword evidence="3" id="KW-1185">Reference proteome</keyword>
<name>A0ABW4P1D0_9NOCA</name>
<dbReference type="PANTHER" id="PTHR43798">
    <property type="entry name" value="MONOACYLGLYCEROL LIPASE"/>
    <property type="match status" value="1"/>
</dbReference>
<keyword evidence="2" id="KW-0378">Hydrolase</keyword>
<protein>
    <submittedName>
        <fullName evidence="2">Alpha/beta fold hydrolase</fullName>
    </submittedName>
</protein>
<evidence type="ECO:0000313" key="2">
    <source>
        <dbReference type="EMBL" id="MFD1812282.1"/>
    </source>
</evidence>
<evidence type="ECO:0000313" key="3">
    <source>
        <dbReference type="Proteomes" id="UP001597286"/>
    </source>
</evidence>
<dbReference type="InterPro" id="IPR000073">
    <property type="entry name" value="AB_hydrolase_1"/>
</dbReference>
<gene>
    <name evidence="2" type="ORF">ACFSJG_08655</name>
</gene>
<dbReference type="PRINTS" id="PR00111">
    <property type="entry name" value="ABHYDROLASE"/>
</dbReference>
<feature type="domain" description="AB hydrolase-1" evidence="1">
    <location>
        <begin position="33"/>
        <end position="274"/>
    </location>
</feature>
<dbReference type="RefSeq" id="WP_378484795.1">
    <property type="nucleotide sequence ID" value="NZ_JBHUFB010000009.1"/>
</dbReference>
<dbReference type="Pfam" id="PF12697">
    <property type="entry name" value="Abhydrolase_6"/>
    <property type="match status" value="1"/>
</dbReference>
<proteinExistence type="predicted"/>
<sequence>MKRPDLRIVNGQALHVVLDGADRGGTPVALVGGLAGNWFDWDSVTALLAADRVIVRFDRPGFGFSPASTEAPTARGEADRIAAVLSAVGVDGPVIVVAHSLGGFYGETFARMHPDRTAALVLLDASVGVGVTRLVGRRWRLTLARRAAAVLTGTGLQGRFAVTAWRLLDRSSDAAGVREAWVRRIWRTPSFLEAALVENAAYPDLAREVIALRRTATLPPVPVVVVAAHTGRRTPWGAAWLRRQRLLASTLTARFEVLRPAHHLVMVDQPERLATLVRTVAGPDPRR</sequence>
<organism evidence="2 3">
    <name type="scientific">Rhodococcus gannanensis</name>
    <dbReference type="NCBI Taxonomy" id="1960308"/>
    <lineage>
        <taxon>Bacteria</taxon>
        <taxon>Bacillati</taxon>
        <taxon>Actinomycetota</taxon>
        <taxon>Actinomycetes</taxon>
        <taxon>Mycobacteriales</taxon>
        <taxon>Nocardiaceae</taxon>
        <taxon>Rhodococcus</taxon>
    </lineage>
</organism>
<dbReference type="PANTHER" id="PTHR43798:SF33">
    <property type="entry name" value="HYDROLASE, PUTATIVE (AFU_ORTHOLOGUE AFUA_2G14860)-RELATED"/>
    <property type="match status" value="1"/>
</dbReference>
<dbReference type="SUPFAM" id="SSF53474">
    <property type="entry name" value="alpha/beta-Hydrolases"/>
    <property type="match status" value="1"/>
</dbReference>
<evidence type="ECO:0000259" key="1">
    <source>
        <dbReference type="Pfam" id="PF12697"/>
    </source>
</evidence>
<dbReference type="Gene3D" id="3.40.50.1820">
    <property type="entry name" value="alpha/beta hydrolase"/>
    <property type="match status" value="1"/>
</dbReference>
<dbReference type="EMBL" id="JBHUFB010000009">
    <property type="protein sequence ID" value="MFD1812282.1"/>
    <property type="molecule type" value="Genomic_DNA"/>
</dbReference>
<dbReference type="Proteomes" id="UP001597286">
    <property type="component" value="Unassembled WGS sequence"/>
</dbReference>
<dbReference type="InterPro" id="IPR029058">
    <property type="entry name" value="AB_hydrolase_fold"/>
</dbReference>
<dbReference type="GO" id="GO:0016787">
    <property type="term" value="F:hydrolase activity"/>
    <property type="evidence" value="ECO:0007669"/>
    <property type="project" value="UniProtKB-KW"/>
</dbReference>
<dbReference type="InterPro" id="IPR050266">
    <property type="entry name" value="AB_hydrolase_sf"/>
</dbReference>